<reference evidence="5" key="1">
    <citation type="submission" date="2025-08" db="UniProtKB">
        <authorList>
            <consortium name="RefSeq"/>
        </authorList>
    </citation>
    <scope>IDENTIFICATION</scope>
</reference>
<evidence type="ECO:0000256" key="1">
    <source>
        <dbReference type="ARBA" id="ARBA00005921"/>
    </source>
</evidence>
<evidence type="ECO:0000256" key="2">
    <source>
        <dbReference type="ARBA" id="ARBA00023054"/>
    </source>
</evidence>
<dbReference type="OMA" id="CVEKDAI"/>
<keyword evidence="2 3" id="KW-0175">Coiled coil</keyword>
<dbReference type="STRING" id="4097.A0A1S4D552"/>
<organism evidence="5">
    <name type="scientific">Nicotiana tabacum</name>
    <name type="common">Common tobacco</name>
    <dbReference type="NCBI Taxonomy" id="4097"/>
    <lineage>
        <taxon>Eukaryota</taxon>
        <taxon>Viridiplantae</taxon>
        <taxon>Streptophyta</taxon>
        <taxon>Embryophyta</taxon>
        <taxon>Tracheophyta</taxon>
        <taxon>Spermatophyta</taxon>
        <taxon>Magnoliopsida</taxon>
        <taxon>eudicotyledons</taxon>
        <taxon>Gunneridae</taxon>
        <taxon>Pentapetalae</taxon>
        <taxon>asterids</taxon>
        <taxon>lamiids</taxon>
        <taxon>Solanales</taxon>
        <taxon>Solanaceae</taxon>
        <taxon>Nicotianoideae</taxon>
        <taxon>Nicotianeae</taxon>
        <taxon>Nicotiana</taxon>
    </lineage>
</organism>
<dbReference type="AlphaFoldDB" id="A0A1S4D552"/>
<evidence type="ECO:0000313" key="5">
    <source>
        <dbReference type="RefSeq" id="XP_016508404.1"/>
    </source>
</evidence>
<comment type="similarity">
    <text evidence="1">Belongs to the FPP family.</text>
</comment>
<feature type="compositionally biased region" description="Polar residues" evidence="4">
    <location>
        <begin position="308"/>
        <end position="317"/>
    </location>
</feature>
<dbReference type="PaxDb" id="4097-A0A1S4D552"/>
<dbReference type="OrthoDB" id="1917992at2759"/>
<feature type="coiled-coil region" evidence="3">
    <location>
        <begin position="191"/>
        <end position="232"/>
    </location>
</feature>
<name>A0A1S4D552_TOBAC</name>
<gene>
    <name evidence="5" type="primary">LOC107825991</name>
</gene>
<proteinExistence type="inferred from homology"/>
<feature type="region of interest" description="Disordered" evidence="4">
    <location>
        <begin position="291"/>
        <end position="319"/>
    </location>
</feature>
<feature type="region of interest" description="Disordered" evidence="4">
    <location>
        <begin position="1"/>
        <end position="33"/>
    </location>
</feature>
<accession>A0A1S4D552</accession>
<feature type="coiled-coil region" evidence="3">
    <location>
        <begin position="863"/>
        <end position="925"/>
    </location>
</feature>
<dbReference type="PANTHER" id="PTHR31580">
    <property type="entry name" value="FILAMENT-LIKE PLANT PROTEIN 4"/>
    <property type="match status" value="1"/>
</dbReference>
<dbReference type="SMR" id="A0A1S4D552"/>
<dbReference type="Pfam" id="PF05911">
    <property type="entry name" value="FPP"/>
    <property type="match status" value="2"/>
</dbReference>
<protein>
    <submittedName>
        <fullName evidence="5">LOW QUALITY PROTEIN: filament-like plant protein 7</fullName>
    </submittedName>
</protein>
<dbReference type="KEGG" id="nta:107825991"/>
<evidence type="ECO:0000256" key="4">
    <source>
        <dbReference type="SAM" id="MobiDB-lite"/>
    </source>
</evidence>
<dbReference type="PANTHER" id="PTHR31580:SF22">
    <property type="entry name" value="FILAMENT-LIKE PLANT PROTEIN 7"/>
    <property type="match status" value="1"/>
</dbReference>
<dbReference type="InterPro" id="IPR008587">
    <property type="entry name" value="FPP_plant"/>
</dbReference>
<evidence type="ECO:0000256" key="3">
    <source>
        <dbReference type="SAM" id="Coils"/>
    </source>
</evidence>
<sequence length="1125" mass="126136">MDHKSWPWKKKSSDKNTVADDKANISSRRHDEETVLSDKAELERELEVVNAKLSSAQVECRAKDDFAQKQMKIAQEAIAGWEKTETEARLLKQELEKALLHSAAGEERLVNLDAALKECMQQLRFVRDEQDNRIHDAVLKASKEFEKTRTLLERKLADAGQKLSRLGSENTQLSMALIAKEKATGHLKGRLAQAEADFSALKTRLESAGKENASLRYEVRVLEKELEIRNEEREFNRRTADVSHKQHLESVKKIAKLDSECQKLRILVRKRLPGPAALAKMKNEVEMLGKDHAKMRRRKSNPSPNSSVDLTSETAPDTPNRKINFLAEHLCMLDEENRTLKEALYKRTNELKLSRMTNARTTAEPEKYLPSAQELSVTSLSDMGSDDIGGCSESWASALMSELEHFKNEKQIGPPSSISVGASDINLMDDFAEMENAVESTDNPLGALHHALPRENGDGGALEFQLCSHSSEGDSRERVPVTNRYVSSNDIQLKGTLTNKATSGVDNILKMLLEHGHVTQRNPYEILADLKTALAQKCPSTKNPVEANESSIDTDVTCTPNIGECISQGIHHDSLIWQSSNTGTGENVPLAKQCEPNMLSYMGTSINKVIDIVEGINIPSSDDNIPDILSCKGNGLLPYESAPKETAYMVRVFQWKTSELSAILQEFVQTCRDLLNGKVHIEKFTERLTWTLEWILPYESAPKETAYMVRVFQWKTSELSAILQEFVQTCRDLLNGKVHIEKFTERLTWTLEWIVNHCFSLQDVSSMKDAIKNHFDWDDSRSEIEMETGGINPIFEFDKLQTGRGNSLYSPDFSSLSRMSALPEEKILPSVDDESQLSKDEFPEDGLTKADLDEKLQAETVKSDSLMVQLQESEKAIKSLQKEVEHLRQSKKMTEDQIEKEKMGKEDFEMQLKAAKLELNEACQKACCLEKELEDKNNSYKKLDSTCHMLQLQQESTKQRELAENAEVDPEEKLLQSDREITAASEKLAECQETILNLGKQLKALASPGDAALFDKVMSTNSETTNATMTTPRKSFGRRSSLLDKMLAEDNEMGSPTTKEVILDAKRNTSSSVGGSLTNGSTHSGYEAVNGSRAIVPSKKKNGLGLWKKLLRKGKKSSSKTKLNV</sequence>
<dbReference type="RefSeq" id="XP_016508404.1">
    <property type="nucleotide sequence ID" value="XM_016652918.1"/>
</dbReference>